<keyword evidence="1" id="KW-1133">Transmembrane helix</keyword>
<dbReference type="Pfam" id="PF20599">
    <property type="entry name" value="DUF6796"/>
    <property type="match status" value="1"/>
</dbReference>
<feature type="transmembrane region" description="Helical" evidence="1">
    <location>
        <begin position="72"/>
        <end position="94"/>
    </location>
</feature>
<evidence type="ECO:0000313" key="2">
    <source>
        <dbReference type="EMBL" id="MTJ05604.1"/>
    </source>
</evidence>
<dbReference type="AlphaFoldDB" id="A0A7C9HC11"/>
<gene>
    <name evidence="2" type="ORF">FH759_13035</name>
</gene>
<feature type="transmembrane region" description="Helical" evidence="1">
    <location>
        <begin position="106"/>
        <end position="130"/>
    </location>
</feature>
<keyword evidence="1" id="KW-0472">Membrane</keyword>
<protein>
    <recommendedName>
        <fullName evidence="4">DUF4386 family protein</fullName>
    </recommendedName>
</protein>
<sequence>MTTNDVGTIASKTTPSQITRLLLVIAMIGAIGGVIADVLSGWSPDAGHMASAVSVDLDSVRALLINKSRWEYVAGGMVGLFLIPLEMAGIALVAEALERNSATVAWVFRVTGMYLVALGAAYHGTFAFVTDIIQSGDTALLGAVVAYWQPFGYVIVCGYVLWSAVLAGLILGGRTAYPRRVALLSPLALLLLGGVFVALLPPAMNGVRNFIVVTGLNLPLAVFFMVTGHVLKRTGTRPS</sequence>
<dbReference type="RefSeq" id="WP_273250435.1">
    <property type="nucleotide sequence ID" value="NZ_VENJ01000019.1"/>
</dbReference>
<feature type="transmembrane region" description="Helical" evidence="1">
    <location>
        <begin position="21"/>
        <end position="42"/>
    </location>
</feature>
<evidence type="ECO:0000313" key="3">
    <source>
        <dbReference type="Proteomes" id="UP000483078"/>
    </source>
</evidence>
<keyword evidence="1" id="KW-0812">Transmembrane</keyword>
<dbReference type="Proteomes" id="UP000483078">
    <property type="component" value="Unassembled WGS sequence"/>
</dbReference>
<feature type="transmembrane region" description="Helical" evidence="1">
    <location>
        <begin position="150"/>
        <end position="171"/>
    </location>
</feature>
<dbReference type="EMBL" id="VENJ01000019">
    <property type="protein sequence ID" value="MTJ05604.1"/>
    <property type="molecule type" value="Genomic_DNA"/>
</dbReference>
<comment type="caution">
    <text evidence="2">The sequence shown here is derived from an EMBL/GenBank/DDBJ whole genome shotgun (WGS) entry which is preliminary data.</text>
</comment>
<organism evidence="2 3">
    <name type="scientific">Sediminimonas qiaohouensis</name>
    <dbReference type="NCBI Taxonomy" id="552061"/>
    <lineage>
        <taxon>Bacteria</taxon>
        <taxon>Pseudomonadati</taxon>
        <taxon>Pseudomonadota</taxon>
        <taxon>Alphaproteobacteria</taxon>
        <taxon>Rhodobacterales</taxon>
        <taxon>Roseobacteraceae</taxon>
        <taxon>Sediminimonas</taxon>
    </lineage>
</organism>
<name>A0A7C9HC11_9RHOB</name>
<reference evidence="2 3" key="1">
    <citation type="submission" date="2019-06" db="EMBL/GenBank/DDBJ databases">
        <title>Enrichment of Autotrophic Halophilic Microorganisms from Red Sea Brine Pool Using Microbial Electrosynthesis System.</title>
        <authorList>
            <person name="Alqahtani M.F."/>
            <person name="Bajracharya S."/>
            <person name="Katuri K.P."/>
            <person name="Ali M."/>
            <person name="Saikaly P.E."/>
        </authorList>
    </citation>
    <scope>NUCLEOTIDE SEQUENCE [LARGE SCALE GENOMIC DNA]</scope>
    <source>
        <strain evidence="2">MES6</strain>
    </source>
</reference>
<evidence type="ECO:0008006" key="4">
    <source>
        <dbReference type="Google" id="ProtNLM"/>
    </source>
</evidence>
<proteinExistence type="predicted"/>
<feature type="transmembrane region" description="Helical" evidence="1">
    <location>
        <begin position="183"/>
        <end position="204"/>
    </location>
</feature>
<dbReference type="InterPro" id="IPR046475">
    <property type="entry name" value="DUF6796"/>
</dbReference>
<feature type="transmembrane region" description="Helical" evidence="1">
    <location>
        <begin position="210"/>
        <end position="231"/>
    </location>
</feature>
<accession>A0A7C9HC11</accession>
<evidence type="ECO:0000256" key="1">
    <source>
        <dbReference type="SAM" id="Phobius"/>
    </source>
</evidence>